<sequence>MKKQFYRRNLPHLQPIGGTFFVTYNLDGSIPKAVSDRWKEEYAQEKARIIQTSKNINEDLDKLGRRDFGKRDKFYDAYQGGNHYLKEDAFAKIVAESLHFWDNKKIELYAYCIMSNHVHIVVRLYDETEIDSPFYLEDYMHSIKRHSGFECNKLLGKHSPFWQDESYDRLVRDRDELHRILNYVLNNPVKAGLCNTKKDWKWSYIKEIYNDIM</sequence>
<dbReference type="GO" id="GO:0004803">
    <property type="term" value="F:transposase activity"/>
    <property type="evidence" value="ECO:0007669"/>
    <property type="project" value="InterPro"/>
</dbReference>
<reference evidence="2 3" key="1">
    <citation type="submission" date="2020-08" db="EMBL/GenBank/DDBJ databases">
        <title>Functional genomics of gut bacteria from endangered species of beetles.</title>
        <authorList>
            <person name="Carlos-Shanley C."/>
        </authorList>
    </citation>
    <scope>NUCLEOTIDE SEQUENCE [LARGE SCALE GENOMIC DNA]</scope>
    <source>
        <strain evidence="2 3">S00070</strain>
    </source>
</reference>
<evidence type="ECO:0000259" key="1">
    <source>
        <dbReference type="SMART" id="SM01321"/>
    </source>
</evidence>
<dbReference type="GO" id="GO:0006313">
    <property type="term" value="P:DNA transposition"/>
    <property type="evidence" value="ECO:0007669"/>
    <property type="project" value="InterPro"/>
</dbReference>
<keyword evidence="3" id="KW-1185">Reference proteome</keyword>
<dbReference type="Pfam" id="PF01797">
    <property type="entry name" value="Y1_Tnp"/>
    <property type="match status" value="1"/>
</dbReference>
<dbReference type="PANTHER" id="PTHR36966:SF1">
    <property type="entry name" value="REP-ASSOCIATED TYROSINE TRANSPOSASE"/>
    <property type="match status" value="1"/>
</dbReference>
<dbReference type="Proteomes" id="UP000524404">
    <property type="component" value="Unassembled WGS sequence"/>
</dbReference>
<dbReference type="AlphaFoldDB" id="A0A841EG75"/>
<name>A0A841EG75_9BACT</name>
<dbReference type="InterPro" id="IPR052715">
    <property type="entry name" value="RAYT_transposase"/>
</dbReference>
<proteinExistence type="predicted"/>
<dbReference type="Gene3D" id="3.30.70.1290">
    <property type="entry name" value="Transposase IS200-like"/>
    <property type="match status" value="1"/>
</dbReference>
<dbReference type="GO" id="GO:0043565">
    <property type="term" value="F:sequence-specific DNA binding"/>
    <property type="evidence" value="ECO:0007669"/>
    <property type="project" value="TreeGrafter"/>
</dbReference>
<gene>
    <name evidence="2" type="ORF">HNP25_000785</name>
</gene>
<organism evidence="2 3">
    <name type="scientific">Arcicella rosea</name>
    <dbReference type="NCBI Taxonomy" id="502909"/>
    <lineage>
        <taxon>Bacteria</taxon>
        <taxon>Pseudomonadati</taxon>
        <taxon>Bacteroidota</taxon>
        <taxon>Cytophagia</taxon>
        <taxon>Cytophagales</taxon>
        <taxon>Flectobacillaceae</taxon>
        <taxon>Arcicella</taxon>
    </lineage>
</organism>
<dbReference type="RefSeq" id="WP_184130579.1">
    <property type="nucleotide sequence ID" value="NZ_JACHKT010000004.1"/>
</dbReference>
<evidence type="ECO:0000313" key="3">
    <source>
        <dbReference type="Proteomes" id="UP000524404"/>
    </source>
</evidence>
<feature type="domain" description="Transposase IS200-like" evidence="1">
    <location>
        <begin position="77"/>
        <end position="187"/>
    </location>
</feature>
<dbReference type="SMART" id="SM01321">
    <property type="entry name" value="Y1_Tnp"/>
    <property type="match status" value="1"/>
</dbReference>
<accession>A0A841EG75</accession>
<comment type="caution">
    <text evidence="2">The sequence shown here is derived from an EMBL/GenBank/DDBJ whole genome shotgun (WGS) entry which is preliminary data.</text>
</comment>
<dbReference type="SUPFAM" id="SSF143422">
    <property type="entry name" value="Transposase IS200-like"/>
    <property type="match status" value="1"/>
</dbReference>
<dbReference type="PANTHER" id="PTHR36966">
    <property type="entry name" value="REP-ASSOCIATED TYROSINE TRANSPOSASE"/>
    <property type="match status" value="1"/>
</dbReference>
<dbReference type="InterPro" id="IPR036515">
    <property type="entry name" value="Transposase_17_sf"/>
</dbReference>
<evidence type="ECO:0000313" key="2">
    <source>
        <dbReference type="EMBL" id="MBB6002135.1"/>
    </source>
</evidence>
<dbReference type="InterPro" id="IPR002686">
    <property type="entry name" value="Transposase_17"/>
</dbReference>
<dbReference type="EMBL" id="JACHKT010000004">
    <property type="protein sequence ID" value="MBB6002135.1"/>
    <property type="molecule type" value="Genomic_DNA"/>
</dbReference>
<protein>
    <submittedName>
        <fullName evidence="2">REP element-mobilizing transposase RayT</fullName>
    </submittedName>
</protein>